<dbReference type="AlphaFoldDB" id="A0A7I8W5W1"/>
<name>A0A7I8W5W1_9ANNE</name>
<evidence type="ECO:0000313" key="6">
    <source>
        <dbReference type="EMBL" id="CAD5123063.1"/>
    </source>
</evidence>
<organism evidence="6 7">
    <name type="scientific">Dimorphilus gyrociliatus</name>
    <dbReference type="NCBI Taxonomy" id="2664684"/>
    <lineage>
        <taxon>Eukaryota</taxon>
        <taxon>Metazoa</taxon>
        <taxon>Spiralia</taxon>
        <taxon>Lophotrochozoa</taxon>
        <taxon>Annelida</taxon>
        <taxon>Polychaeta</taxon>
        <taxon>Polychaeta incertae sedis</taxon>
        <taxon>Dinophilidae</taxon>
        <taxon>Dimorphilus</taxon>
    </lineage>
</organism>
<gene>
    <name evidence="6" type="ORF">DGYR_LOCUS10788</name>
</gene>
<dbReference type="GO" id="GO:0016849">
    <property type="term" value="F:phosphorus-oxygen lyase activity"/>
    <property type="evidence" value="ECO:0007669"/>
    <property type="project" value="TreeGrafter"/>
</dbReference>
<keyword evidence="3" id="KW-0378">Hydrolase</keyword>
<evidence type="ECO:0000313" key="7">
    <source>
        <dbReference type="Proteomes" id="UP000549394"/>
    </source>
</evidence>
<keyword evidence="2" id="KW-0808">Transferase</keyword>
<dbReference type="PANTHER" id="PTHR10912">
    <property type="entry name" value="ADP-RIBOSYL CYCLASE"/>
    <property type="match status" value="1"/>
</dbReference>
<dbReference type="EMBL" id="CAJFCJ010000019">
    <property type="protein sequence ID" value="CAD5123063.1"/>
    <property type="molecule type" value="Genomic_DNA"/>
</dbReference>
<evidence type="ECO:0000256" key="3">
    <source>
        <dbReference type="ARBA" id="ARBA00022801"/>
    </source>
</evidence>
<evidence type="ECO:0000256" key="1">
    <source>
        <dbReference type="ARBA" id="ARBA00005406"/>
    </source>
</evidence>
<dbReference type="GO" id="GO:0061809">
    <property type="term" value="F:NAD+ nucleosidase activity, cyclic ADP-ribose generating"/>
    <property type="evidence" value="ECO:0007669"/>
    <property type="project" value="InterPro"/>
</dbReference>
<dbReference type="SUPFAM" id="SSF52309">
    <property type="entry name" value="N-(deoxy)ribosyltransferase-like"/>
    <property type="match status" value="1"/>
</dbReference>
<comment type="caution">
    <text evidence="6">The sequence shown here is derived from an EMBL/GenBank/DDBJ whole genome shotgun (WGS) entry which is preliminary data.</text>
</comment>
<protein>
    <submittedName>
        <fullName evidence="6">DgyrCDS11443</fullName>
    </submittedName>
</protein>
<accession>A0A7I8W5W1</accession>
<dbReference type="OrthoDB" id="10028716at2759"/>
<dbReference type="GO" id="GO:0016740">
    <property type="term" value="F:transferase activity"/>
    <property type="evidence" value="ECO:0007669"/>
    <property type="project" value="UniProtKB-KW"/>
</dbReference>
<keyword evidence="5" id="KW-1015">Disulfide bond</keyword>
<dbReference type="InterPro" id="IPR003193">
    <property type="entry name" value="ADP-ribosyl_cyclase"/>
</dbReference>
<evidence type="ECO:0000256" key="4">
    <source>
        <dbReference type="ARBA" id="ARBA00023027"/>
    </source>
</evidence>
<dbReference type="GO" id="GO:0005886">
    <property type="term" value="C:plasma membrane"/>
    <property type="evidence" value="ECO:0007669"/>
    <property type="project" value="TreeGrafter"/>
</dbReference>
<dbReference type="Gene3D" id="3.40.50.720">
    <property type="entry name" value="NAD(P)-binding Rossmann-like Domain"/>
    <property type="match status" value="1"/>
</dbReference>
<proteinExistence type="inferred from homology"/>
<keyword evidence="4" id="KW-0520">NAD</keyword>
<sequence length="235" mass="26809">MSDYKEVTDFVKDAIPTKKRLLWSQLYSFVAKVSEAGYFFTISDSLIGYPLDNTYWCSKNSSGQPCPCGECIKQSYEERTYENCKHNNPATSSFWEQASYLFASTAEEQLTVMLNSTSWGMKNGKKIPFYPYFNKTTFGRVELPSLTKDKIKTLEVVLVAKPGQAVTETCKGDKSLYQIKDLLKQKGIEYKCVENPPYVMSLFSDDDRINKASYLSTGRGILQIISVLFAMRQMY</sequence>
<dbReference type="Proteomes" id="UP000549394">
    <property type="component" value="Unassembled WGS sequence"/>
</dbReference>
<dbReference type="Pfam" id="PF02267">
    <property type="entry name" value="Rib_hydrolayse"/>
    <property type="match status" value="1"/>
</dbReference>
<evidence type="ECO:0000256" key="2">
    <source>
        <dbReference type="ARBA" id="ARBA00022679"/>
    </source>
</evidence>
<reference evidence="6 7" key="1">
    <citation type="submission" date="2020-08" db="EMBL/GenBank/DDBJ databases">
        <authorList>
            <person name="Hejnol A."/>
        </authorList>
    </citation>
    <scope>NUCLEOTIDE SEQUENCE [LARGE SCALE GENOMIC DNA]</scope>
</reference>
<evidence type="ECO:0000256" key="5">
    <source>
        <dbReference type="ARBA" id="ARBA00023157"/>
    </source>
</evidence>
<dbReference type="PANTHER" id="PTHR10912:SF9">
    <property type="entry name" value="ADP-RIBOSYL CYCLASE_CYCLIC ADP-RIBOSE HYDROLASE"/>
    <property type="match status" value="1"/>
</dbReference>
<keyword evidence="7" id="KW-1185">Reference proteome</keyword>
<comment type="similarity">
    <text evidence="1">Belongs to the ADP-ribosyl cyclase family.</text>
</comment>